<feature type="region of interest" description="Disordered" evidence="1">
    <location>
        <begin position="19"/>
        <end position="41"/>
    </location>
</feature>
<reference evidence="2 3" key="1">
    <citation type="submission" date="2018-03" db="EMBL/GenBank/DDBJ databases">
        <title>Diversity of phytobeneficial traits revealed by whole-genome analysis of worldwide-isolated phenazine-producing Pseudomonas spp.</title>
        <authorList>
            <person name="Biessy A."/>
            <person name="Novinscak A."/>
            <person name="Blom J."/>
            <person name="Leger G."/>
            <person name="Thomashow L.S."/>
            <person name="Cazorla F.M."/>
            <person name="Josic D."/>
            <person name="Filion M."/>
        </authorList>
    </citation>
    <scope>NUCLEOTIDE SEQUENCE [LARGE SCALE GENOMIC DNA]</scope>
    <source>
        <strain evidence="2 3">B25</strain>
    </source>
</reference>
<evidence type="ECO:0000256" key="1">
    <source>
        <dbReference type="SAM" id="MobiDB-lite"/>
    </source>
</evidence>
<evidence type="ECO:0000313" key="2">
    <source>
        <dbReference type="EMBL" id="AZE48390.1"/>
    </source>
</evidence>
<name>A0A3G7TMX9_9PSED</name>
<dbReference type="RefSeq" id="WP_124320371.1">
    <property type="nucleotide sequence ID" value="NZ_CP027753.1"/>
</dbReference>
<feature type="compositionally biased region" description="Basic and acidic residues" evidence="1">
    <location>
        <begin position="19"/>
        <end position="37"/>
    </location>
</feature>
<dbReference type="AlphaFoldDB" id="A0A3G7TMX9"/>
<sequence>MHDIPTEQNSPKVIERARAQMAKAREAQDERPNDASHCHGRSMRVGGYLSALMIEDLISNGQYMQLLSEWEAVDRMTALASAPKAE</sequence>
<gene>
    <name evidence="2" type="ORF">C4K04_2718</name>
</gene>
<accession>A0A3G7TMX9</accession>
<evidence type="ECO:0000313" key="3">
    <source>
        <dbReference type="Proteomes" id="UP000268048"/>
    </source>
</evidence>
<protein>
    <submittedName>
        <fullName evidence="2">Uncharacterized protein</fullName>
    </submittedName>
</protein>
<proteinExistence type="predicted"/>
<dbReference type="EMBL" id="CP027753">
    <property type="protein sequence ID" value="AZE48390.1"/>
    <property type="molecule type" value="Genomic_DNA"/>
</dbReference>
<dbReference type="Proteomes" id="UP000268048">
    <property type="component" value="Chromosome"/>
</dbReference>
<organism evidence="2 3">
    <name type="scientific">Pseudomonas chlororaphis</name>
    <dbReference type="NCBI Taxonomy" id="587753"/>
    <lineage>
        <taxon>Bacteria</taxon>
        <taxon>Pseudomonadati</taxon>
        <taxon>Pseudomonadota</taxon>
        <taxon>Gammaproteobacteria</taxon>
        <taxon>Pseudomonadales</taxon>
        <taxon>Pseudomonadaceae</taxon>
        <taxon>Pseudomonas</taxon>
    </lineage>
</organism>